<gene>
    <name evidence="3" type="ORF">PHATRDRAFT_49663</name>
</gene>
<dbReference type="eggNOG" id="ENOG502S8XU">
    <property type="taxonomic scope" value="Eukaryota"/>
</dbReference>
<name>B7GBD4_PHATC</name>
<dbReference type="Pfam" id="PF03457">
    <property type="entry name" value="HA"/>
    <property type="match status" value="3"/>
</dbReference>
<dbReference type="Proteomes" id="UP000000759">
    <property type="component" value="Chromosome 23"/>
</dbReference>
<evidence type="ECO:0000313" key="3">
    <source>
        <dbReference type="EMBL" id="EEC44195.1"/>
    </source>
</evidence>
<keyword evidence="4" id="KW-1185">Reference proteome</keyword>
<organism evidence="3 4">
    <name type="scientific">Phaeodactylum tricornutum (strain CCAP 1055/1)</name>
    <dbReference type="NCBI Taxonomy" id="556484"/>
    <lineage>
        <taxon>Eukaryota</taxon>
        <taxon>Sar</taxon>
        <taxon>Stramenopiles</taxon>
        <taxon>Ochrophyta</taxon>
        <taxon>Bacillariophyta</taxon>
        <taxon>Bacillariophyceae</taxon>
        <taxon>Bacillariophycidae</taxon>
        <taxon>Naviculales</taxon>
        <taxon>Phaeodactylaceae</taxon>
        <taxon>Phaeodactylum</taxon>
    </lineage>
</organism>
<feature type="compositionally biased region" description="Low complexity" evidence="1">
    <location>
        <begin position="121"/>
        <end position="140"/>
    </location>
</feature>
<evidence type="ECO:0000259" key="2">
    <source>
        <dbReference type="Pfam" id="PF03457"/>
    </source>
</evidence>
<feature type="domain" description="Helicase-associated" evidence="2">
    <location>
        <begin position="289"/>
        <end position="348"/>
    </location>
</feature>
<dbReference type="KEGG" id="pti:PHATRDRAFT_49663"/>
<reference evidence="3 4" key="1">
    <citation type="journal article" date="2008" name="Nature">
        <title>The Phaeodactylum genome reveals the evolutionary history of diatom genomes.</title>
        <authorList>
            <person name="Bowler C."/>
            <person name="Allen A.E."/>
            <person name="Badger J.H."/>
            <person name="Grimwood J."/>
            <person name="Jabbari K."/>
            <person name="Kuo A."/>
            <person name="Maheswari U."/>
            <person name="Martens C."/>
            <person name="Maumus F."/>
            <person name="Otillar R.P."/>
            <person name="Rayko E."/>
            <person name="Salamov A."/>
            <person name="Vandepoele K."/>
            <person name="Beszteri B."/>
            <person name="Gruber A."/>
            <person name="Heijde M."/>
            <person name="Katinka M."/>
            <person name="Mock T."/>
            <person name="Valentin K."/>
            <person name="Verret F."/>
            <person name="Berges J.A."/>
            <person name="Brownlee C."/>
            <person name="Cadoret J.P."/>
            <person name="Chiovitti A."/>
            <person name="Choi C.J."/>
            <person name="Coesel S."/>
            <person name="De Martino A."/>
            <person name="Detter J.C."/>
            <person name="Durkin C."/>
            <person name="Falciatore A."/>
            <person name="Fournet J."/>
            <person name="Haruta M."/>
            <person name="Huysman M.J."/>
            <person name="Jenkins B.D."/>
            <person name="Jiroutova K."/>
            <person name="Jorgensen R.E."/>
            <person name="Joubert Y."/>
            <person name="Kaplan A."/>
            <person name="Kroger N."/>
            <person name="Kroth P.G."/>
            <person name="La Roche J."/>
            <person name="Lindquist E."/>
            <person name="Lommer M."/>
            <person name="Martin-Jezequel V."/>
            <person name="Lopez P.J."/>
            <person name="Lucas S."/>
            <person name="Mangogna M."/>
            <person name="McGinnis K."/>
            <person name="Medlin L.K."/>
            <person name="Montsant A."/>
            <person name="Oudot-Le Secq M.P."/>
            <person name="Napoli C."/>
            <person name="Obornik M."/>
            <person name="Parker M.S."/>
            <person name="Petit J.L."/>
            <person name="Porcel B.M."/>
            <person name="Poulsen N."/>
            <person name="Robison M."/>
            <person name="Rychlewski L."/>
            <person name="Rynearson T.A."/>
            <person name="Schmutz J."/>
            <person name="Shapiro H."/>
            <person name="Siaut M."/>
            <person name="Stanley M."/>
            <person name="Sussman M.R."/>
            <person name="Taylor A.R."/>
            <person name="Vardi A."/>
            <person name="von Dassow P."/>
            <person name="Vyverman W."/>
            <person name="Willis A."/>
            <person name="Wyrwicz L.S."/>
            <person name="Rokhsar D.S."/>
            <person name="Weissenbach J."/>
            <person name="Armbrust E.V."/>
            <person name="Green B.R."/>
            <person name="Van de Peer Y."/>
            <person name="Grigoriev I.V."/>
        </authorList>
    </citation>
    <scope>NUCLEOTIDE SEQUENCE [LARGE SCALE GENOMIC DNA]</scope>
    <source>
        <strain evidence="3 4">CCAP 1055/1</strain>
    </source>
</reference>
<dbReference type="AlphaFoldDB" id="B7GBD4"/>
<dbReference type="Gene3D" id="6.10.140.530">
    <property type="match status" value="3"/>
</dbReference>
<accession>B7GBD4</accession>
<evidence type="ECO:0000256" key="1">
    <source>
        <dbReference type="SAM" id="MobiDB-lite"/>
    </source>
</evidence>
<feature type="domain" description="Helicase-associated" evidence="2">
    <location>
        <begin position="355"/>
        <end position="420"/>
    </location>
</feature>
<evidence type="ECO:0000313" key="4">
    <source>
        <dbReference type="Proteomes" id="UP000000759"/>
    </source>
</evidence>
<proteinExistence type="predicted"/>
<sequence>MSFHTSTNSPNSLLAPSRRSVASLPLPSPTSPTKICQCEQPVRGPHQSVSGAESRGGREGCQKCWGRVASRKHAPLSPVAQRTLRDSSEDEDNDDETTVGSSLEEECSERSLPLKKRARTETVAPVAVATTDTSSPSSPRSQRELLSESLLLTTTTTTSETVPIYNPTATDQTAALISKAIKSINSTEKPVSVQHGMTVLEALEHSLRGLSKEDAAEARWQFHYMELTEYRKKNGHCLVPRPHSTLGAWVNTQRVLYAKRQRGEPSSLTPLRIRQLEALDFVWDDYGKRWNDLYQELVAYKKKTGSCMVPRSFPENPKLGRWVYTQRTRYTQYALSPDRVAKLDDLGFVWKIFARSNWHDCYQQLVDFKQAYGHCRVPRQYDENRKLGSWVQTQRTEMKYRKMGRPSRMTEDRIELLNDLRQRLVQSLRNSAPVPRLDESIRVVLFDDTQHFGIVLVMPFTQTPGRRQGLYYPHIGGVCVGAHSEQTHVRVDGVRRRGFQLWWRRARQQPSASKTRCIGCIVQPSRLKVHRDGGFAGKRHVARQDVKFRPSIACSSIFAWRDAHSTE</sequence>
<dbReference type="OrthoDB" id="44064at2759"/>
<dbReference type="InterPro" id="IPR005114">
    <property type="entry name" value="Helicase_assoc"/>
</dbReference>
<feature type="domain" description="Helicase-associated" evidence="2">
    <location>
        <begin position="217"/>
        <end position="281"/>
    </location>
</feature>
<feature type="region of interest" description="Disordered" evidence="1">
    <location>
        <begin position="1"/>
        <end position="144"/>
    </location>
</feature>
<dbReference type="PANTHER" id="PTHR33418:SF1">
    <property type="entry name" value="HELICASE-ASSOCIATED DOMAIN-CONTAINING PROTEIN"/>
    <property type="match status" value="1"/>
</dbReference>
<dbReference type="STRING" id="556484.B7GBD4"/>
<dbReference type="PANTHER" id="PTHR33418">
    <property type="entry name" value="HELICASE-ASSOCIATED"/>
    <property type="match status" value="1"/>
</dbReference>
<protein>
    <recommendedName>
        <fullName evidence="2">Helicase-associated domain-containing protein</fullName>
    </recommendedName>
</protein>
<reference evidence="4" key="2">
    <citation type="submission" date="2008-08" db="EMBL/GenBank/DDBJ databases">
        <authorList>
            <consortium name="Diatom Consortium"/>
            <person name="Grigoriev I."/>
            <person name="Grimwood J."/>
            <person name="Kuo A."/>
            <person name="Otillar R.P."/>
            <person name="Salamov A."/>
            <person name="Detter J.C."/>
            <person name="Lindquist E."/>
            <person name="Shapiro H."/>
            <person name="Lucas S."/>
            <person name="Glavina del Rio T."/>
            <person name="Pitluck S."/>
            <person name="Rokhsar D."/>
            <person name="Bowler C."/>
        </authorList>
    </citation>
    <scope>GENOME REANNOTATION</scope>
    <source>
        <strain evidence="4">CCAP 1055/1</strain>
    </source>
</reference>
<feature type="compositionally biased region" description="Polar residues" evidence="1">
    <location>
        <begin position="1"/>
        <end position="14"/>
    </location>
</feature>
<dbReference type="EMBL" id="CM000625">
    <property type="protein sequence ID" value="EEC44195.1"/>
    <property type="molecule type" value="Genomic_DNA"/>
</dbReference>
<feature type="compositionally biased region" description="Acidic residues" evidence="1">
    <location>
        <begin position="88"/>
        <end position="107"/>
    </location>
</feature>
<dbReference type="GeneID" id="7198150"/>
<dbReference type="HOGENOM" id="CLU_624821_0_0_1"/>
<dbReference type="PaxDb" id="2850-Phatr49663"/>
<dbReference type="InParanoid" id="B7GBD4"/>
<dbReference type="RefSeq" id="XP_002184446.1">
    <property type="nucleotide sequence ID" value="XM_002184410.1"/>
</dbReference>